<protein>
    <submittedName>
        <fullName evidence="2">Uncharacterized protein</fullName>
    </submittedName>
</protein>
<reference evidence="2 3" key="1">
    <citation type="journal article" date="2015" name="Genome Announc.">
        <title>Draft Genome Sequence of Norvancomycin-Producing Strain Amycolatopsis orientalis CPCC200066.</title>
        <authorList>
            <person name="Lei X."/>
            <person name="Yuan F."/>
            <person name="Shi Y."/>
            <person name="Li X."/>
            <person name="Wang L."/>
            <person name="Hong B."/>
        </authorList>
    </citation>
    <scope>NUCLEOTIDE SEQUENCE [LARGE SCALE GENOMIC DNA]</scope>
    <source>
        <strain evidence="2 3">B-37</strain>
    </source>
</reference>
<proteinExistence type="predicted"/>
<dbReference type="Proteomes" id="UP000093695">
    <property type="component" value="Chromosome"/>
</dbReference>
<dbReference type="KEGG" id="aori:SD37_37920"/>
<feature type="region of interest" description="Disordered" evidence="1">
    <location>
        <begin position="400"/>
        <end position="421"/>
    </location>
</feature>
<dbReference type="EMBL" id="CP016174">
    <property type="protein sequence ID" value="ANN20807.1"/>
    <property type="molecule type" value="Genomic_DNA"/>
</dbReference>
<evidence type="ECO:0000313" key="3">
    <source>
        <dbReference type="Proteomes" id="UP000093695"/>
    </source>
</evidence>
<evidence type="ECO:0000313" key="2">
    <source>
        <dbReference type="EMBL" id="ANN20807.1"/>
    </source>
</evidence>
<dbReference type="AlphaFoldDB" id="A0A193C8J8"/>
<dbReference type="eggNOG" id="COG5164">
    <property type="taxonomic scope" value="Bacteria"/>
</dbReference>
<dbReference type="STRING" id="31958.SD37_37920"/>
<sequence length="421" mass="44324">MAEVKDVTEGVSMKSYKDDTVIPGINTENAIKKTPIVGDAVQLGKDSVAAYKQVFDSKTQADGADIAMGVTTIAMDARTLIQSGSQTIVDIATDPLGWLIGQGLSFLINVVQPVQDAIHFVSGDGPALSKAAENFGALAKALQEMSVNFDQVADERLAGWAGDAGTAAKKGLAEFSSGINGVAAKAGDMAQMLQLNSMLMTFIEELIKAILTEVISWLITLWVPAIAAAVPTCGASTAAAGAATPPKVASTATKTTGFVNRLRKILSDVLAWLRKMQAKLADSKMGKFLTDGNRATDRFADRMANTKSGKGYVDALMGEKGMLGKRLDTPRPVFNATKDAVDVDATLRAEMRRDVGKAAVDGVVKGVTGATTGDWQDKRGKAILDASGKVIGYAKGFKTAADHGDRGQEQSDQETKNDLDF</sequence>
<evidence type="ECO:0000256" key="1">
    <source>
        <dbReference type="SAM" id="MobiDB-lite"/>
    </source>
</evidence>
<keyword evidence="3" id="KW-1185">Reference proteome</keyword>
<organism evidence="2 3">
    <name type="scientific">Amycolatopsis orientalis</name>
    <name type="common">Nocardia orientalis</name>
    <dbReference type="NCBI Taxonomy" id="31958"/>
    <lineage>
        <taxon>Bacteria</taxon>
        <taxon>Bacillati</taxon>
        <taxon>Actinomycetota</taxon>
        <taxon>Actinomycetes</taxon>
        <taxon>Pseudonocardiales</taxon>
        <taxon>Pseudonocardiaceae</taxon>
        <taxon>Amycolatopsis</taxon>
    </lineage>
</organism>
<gene>
    <name evidence="2" type="ORF">SD37_37920</name>
</gene>
<dbReference type="InterPro" id="IPR036689">
    <property type="entry name" value="ESAT-6-like_sf"/>
</dbReference>
<name>A0A193C8J8_AMYOR</name>
<accession>A0A193C8J8</accession>
<dbReference type="SUPFAM" id="SSF140453">
    <property type="entry name" value="EsxAB dimer-like"/>
    <property type="match status" value="1"/>
</dbReference>
<dbReference type="RefSeq" id="WP_052675136.1">
    <property type="nucleotide sequence ID" value="NZ_CP016174.1"/>
</dbReference>